<evidence type="ECO:0000256" key="3">
    <source>
        <dbReference type="ARBA" id="ARBA00022840"/>
    </source>
</evidence>
<dbReference type="GO" id="GO:0008146">
    <property type="term" value="F:sulfotransferase activity"/>
    <property type="evidence" value="ECO:0007669"/>
    <property type="project" value="TreeGrafter"/>
</dbReference>
<dbReference type="InterPro" id="IPR035985">
    <property type="entry name" value="Ubiquitin-activating_enz"/>
</dbReference>
<dbReference type="GO" id="GO:0005524">
    <property type="term" value="F:ATP binding"/>
    <property type="evidence" value="ECO:0007669"/>
    <property type="project" value="UniProtKB-KW"/>
</dbReference>
<dbReference type="Proteomes" id="UP000718281">
    <property type="component" value="Unassembled WGS sequence"/>
</dbReference>
<accession>A0A935MGA8</accession>
<dbReference type="GO" id="GO:0004792">
    <property type="term" value="F:thiosulfate-cyanide sulfurtransferase activity"/>
    <property type="evidence" value="ECO:0007669"/>
    <property type="project" value="TreeGrafter"/>
</dbReference>
<dbReference type="InterPro" id="IPR000594">
    <property type="entry name" value="ThiF_NAD_FAD-bd"/>
</dbReference>
<dbReference type="CDD" id="cd00158">
    <property type="entry name" value="RHOD"/>
    <property type="match status" value="1"/>
</dbReference>
<dbReference type="Gene3D" id="3.40.50.720">
    <property type="entry name" value="NAD(P)-binding Rossmann-like Domain"/>
    <property type="match status" value="1"/>
</dbReference>
<dbReference type="InterPro" id="IPR045886">
    <property type="entry name" value="ThiF/MoeB/HesA"/>
</dbReference>
<dbReference type="PROSITE" id="PS50206">
    <property type="entry name" value="RHODANESE_3"/>
    <property type="match status" value="1"/>
</dbReference>
<dbReference type="Gene3D" id="3.40.250.10">
    <property type="entry name" value="Rhodanese-like domain"/>
    <property type="match status" value="1"/>
</dbReference>
<reference evidence="7 8" key="1">
    <citation type="submission" date="2020-10" db="EMBL/GenBank/DDBJ databases">
        <title>Connecting structure to function with the recovery of over 1000 high-quality activated sludge metagenome-assembled genomes encoding full-length rRNA genes using long-read sequencing.</title>
        <authorList>
            <person name="Singleton C.M."/>
            <person name="Petriglieri F."/>
            <person name="Kristensen J.M."/>
            <person name="Kirkegaard R.H."/>
            <person name="Michaelsen T.Y."/>
            <person name="Andersen M.H."/>
            <person name="Karst S.M."/>
            <person name="Dueholm M.S."/>
            <person name="Nielsen P.H."/>
            <person name="Albertsen M."/>
        </authorList>
    </citation>
    <scope>NUCLEOTIDE SEQUENCE [LARGE SCALE GENOMIC DNA]</scope>
    <source>
        <strain evidence="5">AalE_18-Q3-R2-46_BAT3C.188</strain>
        <strain evidence="6">Ega_18-Q3-R5-49_MAXAC.001</strain>
    </source>
</reference>
<comment type="caution">
    <text evidence="6">The sequence shown here is derived from an EMBL/GenBank/DDBJ whole genome shotgun (WGS) entry which is preliminary data.</text>
</comment>
<dbReference type="NCBIfam" id="NF004281">
    <property type="entry name" value="PRK05690.1"/>
    <property type="match status" value="1"/>
</dbReference>
<dbReference type="EMBL" id="JADIXZ010000004">
    <property type="protein sequence ID" value="MBK6301366.1"/>
    <property type="molecule type" value="Genomic_DNA"/>
</dbReference>
<keyword evidence="2" id="KW-0547">Nucleotide-binding</keyword>
<keyword evidence="6" id="KW-0548">Nucleotidyltransferase</keyword>
<dbReference type="GO" id="GO:0016779">
    <property type="term" value="F:nucleotidyltransferase activity"/>
    <property type="evidence" value="ECO:0007669"/>
    <property type="project" value="UniProtKB-KW"/>
</dbReference>
<dbReference type="GO" id="GO:0005829">
    <property type="term" value="C:cytosol"/>
    <property type="evidence" value="ECO:0007669"/>
    <property type="project" value="TreeGrafter"/>
</dbReference>
<evidence type="ECO:0000313" key="6">
    <source>
        <dbReference type="EMBL" id="MBK7272067.1"/>
    </source>
</evidence>
<gene>
    <name evidence="6" type="primary">moeB</name>
    <name evidence="5" type="ORF">IPF40_10070</name>
    <name evidence="6" type="ORF">IPI13_02530</name>
</gene>
<dbReference type="Pfam" id="PF00899">
    <property type="entry name" value="ThiF"/>
    <property type="match status" value="1"/>
</dbReference>
<proteinExistence type="predicted"/>
<feature type="domain" description="Rhodanese" evidence="4">
    <location>
        <begin position="291"/>
        <end position="381"/>
    </location>
</feature>
<sequence>MTDTRSLSAQELTRYSRHIILPGVGVPGQQRLREARVAVIGAGGLGSPVILYLAAAGVGTIGVVDDDVVDVSNLQRQVLHSSSRTGMLKTESAKIAVHELNPHVEVIAHSVRLSPENALSILAEYDIVVDGTDNYEARYLVSDACVLLGKPLVWGSVFQFEGQVSVWWAGRGPCYRCAFPEPPAPGLVPSCAEGGVFGAMCASVGAAQVAEALKLVLGIGQPALGRLLVYDALGSRWRTLTLLADPQCPACGHAPTITDLDATRTVCGVASRDTLIAEVTPEDLAAILADRPESVRLIDVRGPQERAIVSVPGDENIPLQQFEDGSALRLLSARDDLILYCRSGIRSESAARLIPDGHVNSVKHLAGGILEWIRQVSPGLPTY</sequence>
<dbReference type="GO" id="GO:0008641">
    <property type="term" value="F:ubiquitin-like modifier activating enzyme activity"/>
    <property type="evidence" value="ECO:0007669"/>
    <property type="project" value="InterPro"/>
</dbReference>
<dbReference type="PANTHER" id="PTHR10953">
    <property type="entry name" value="UBIQUITIN-ACTIVATING ENZYME E1"/>
    <property type="match status" value="1"/>
</dbReference>
<evidence type="ECO:0000256" key="1">
    <source>
        <dbReference type="ARBA" id="ARBA00022679"/>
    </source>
</evidence>
<keyword evidence="3" id="KW-0067">ATP-binding</keyword>
<keyword evidence="1" id="KW-0808">Transferase</keyword>
<evidence type="ECO:0000256" key="2">
    <source>
        <dbReference type="ARBA" id="ARBA00022741"/>
    </source>
</evidence>
<dbReference type="InterPro" id="IPR001763">
    <property type="entry name" value="Rhodanese-like_dom"/>
</dbReference>
<dbReference type="CDD" id="cd00757">
    <property type="entry name" value="ThiF_MoeB_HesA_family"/>
    <property type="match status" value="1"/>
</dbReference>
<protein>
    <submittedName>
        <fullName evidence="6">Molybdopterin-synthase adenylyltransferase MoeB</fullName>
    </submittedName>
</protein>
<evidence type="ECO:0000313" key="8">
    <source>
        <dbReference type="Proteomes" id="UP000726105"/>
    </source>
</evidence>
<dbReference type="PANTHER" id="PTHR10953:SF102">
    <property type="entry name" value="ADENYLYLTRANSFERASE AND SULFURTRANSFERASE MOCS3"/>
    <property type="match status" value="1"/>
</dbReference>
<evidence type="ECO:0000313" key="5">
    <source>
        <dbReference type="EMBL" id="MBK6301366.1"/>
    </source>
</evidence>
<dbReference type="FunFam" id="3.40.50.720:FF:000033">
    <property type="entry name" value="Adenylyltransferase and sulfurtransferase MOCS3"/>
    <property type="match status" value="1"/>
</dbReference>
<dbReference type="EMBL" id="JADJIB010000001">
    <property type="protein sequence ID" value="MBK7272067.1"/>
    <property type="molecule type" value="Genomic_DNA"/>
</dbReference>
<evidence type="ECO:0000313" key="7">
    <source>
        <dbReference type="Proteomes" id="UP000718281"/>
    </source>
</evidence>
<dbReference type="AlphaFoldDB" id="A0A935MGA8"/>
<dbReference type="InterPro" id="IPR036873">
    <property type="entry name" value="Rhodanese-like_dom_sf"/>
</dbReference>
<name>A0A935MGA8_9MICO</name>
<evidence type="ECO:0000259" key="4">
    <source>
        <dbReference type="PROSITE" id="PS50206"/>
    </source>
</evidence>
<organism evidence="6 8">
    <name type="scientific">Candidatus Phosphoribacter hodrii</name>
    <dbReference type="NCBI Taxonomy" id="2953743"/>
    <lineage>
        <taxon>Bacteria</taxon>
        <taxon>Bacillati</taxon>
        <taxon>Actinomycetota</taxon>
        <taxon>Actinomycetes</taxon>
        <taxon>Micrococcales</taxon>
        <taxon>Dermatophilaceae</taxon>
        <taxon>Candidatus Phosphoribacter</taxon>
    </lineage>
</organism>
<dbReference type="Pfam" id="PF00581">
    <property type="entry name" value="Rhodanese"/>
    <property type="match status" value="1"/>
</dbReference>
<dbReference type="Proteomes" id="UP000726105">
    <property type="component" value="Unassembled WGS sequence"/>
</dbReference>
<dbReference type="SUPFAM" id="SSF69572">
    <property type="entry name" value="Activating enzymes of the ubiquitin-like proteins"/>
    <property type="match status" value="1"/>
</dbReference>
<dbReference type="SMART" id="SM00450">
    <property type="entry name" value="RHOD"/>
    <property type="match status" value="1"/>
</dbReference>